<keyword evidence="6" id="KW-1185">Reference proteome</keyword>
<keyword evidence="3" id="KW-0786">Thiamine pyrophosphate</keyword>
<dbReference type="Proteomes" id="UP000199230">
    <property type="component" value="Unassembled WGS sequence"/>
</dbReference>
<organism evidence="5 6">
    <name type="scientific">Tindallia californiensis</name>
    <dbReference type="NCBI Taxonomy" id="159292"/>
    <lineage>
        <taxon>Bacteria</taxon>
        <taxon>Bacillati</taxon>
        <taxon>Bacillota</taxon>
        <taxon>Clostridia</taxon>
        <taxon>Peptostreptococcales</taxon>
        <taxon>Tindalliaceae</taxon>
        <taxon>Tindallia</taxon>
    </lineage>
</organism>
<dbReference type="AlphaFoldDB" id="A0A1H3J1B2"/>
<proteinExistence type="predicted"/>
<dbReference type="PANTHER" id="PTHR43257">
    <property type="entry name" value="PYRUVATE DEHYDROGENASE E1 COMPONENT BETA SUBUNIT"/>
    <property type="match status" value="1"/>
</dbReference>
<dbReference type="InterPro" id="IPR029061">
    <property type="entry name" value="THDP-binding"/>
</dbReference>
<accession>A0A1H3J1B2</accession>
<dbReference type="EMBL" id="FNPV01000001">
    <property type="protein sequence ID" value="SDY33329.1"/>
    <property type="molecule type" value="Genomic_DNA"/>
</dbReference>
<dbReference type="InterPro" id="IPR009014">
    <property type="entry name" value="Transketo_C/PFOR_II"/>
</dbReference>
<dbReference type="CDD" id="cd07036">
    <property type="entry name" value="TPP_PYR_E1-PDHc-beta_like"/>
    <property type="match status" value="1"/>
</dbReference>
<evidence type="ECO:0000256" key="2">
    <source>
        <dbReference type="ARBA" id="ARBA00023002"/>
    </source>
</evidence>
<dbReference type="RefSeq" id="WP_093310379.1">
    <property type="nucleotide sequence ID" value="NZ_FNPV01000001.1"/>
</dbReference>
<dbReference type="FunFam" id="3.40.50.920:FF:000001">
    <property type="entry name" value="Pyruvate dehydrogenase E1 beta subunit"/>
    <property type="match status" value="1"/>
</dbReference>
<dbReference type="GO" id="GO:0016491">
    <property type="term" value="F:oxidoreductase activity"/>
    <property type="evidence" value="ECO:0007669"/>
    <property type="project" value="UniProtKB-KW"/>
</dbReference>
<dbReference type="SUPFAM" id="SSF52922">
    <property type="entry name" value="TK C-terminal domain-like"/>
    <property type="match status" value="1"/>
</dbReference>
<reference evidence="5 6" key="1">
    <citation type="submission" date="2016-10" db="EMBL/GenBank/DDBJ databases">
        <authorList>
            <person name="de Groot N.N."/>
        </authorList>
    </citation>
    <scope>NUCLEOTIDE SEQUENCE [LARGE SCALE GENOMIC DNA]</scope>
    <source>
        <strain evidence="5 6">APO</strain>
    </source>
</reference>
<protein>
    <submittedName>
        <fullName evidence="5">Pyruvate dehydrogenase E1 component beta subunit</fullName>
    </submittedName>
</protein>
<keyword evidence="2" id="KW-0560">Oxidoreductase</keyword>
<dbReference type="PANTHER" id="PTHR43257:SF2">
    <property type="entry name" value="PYRUVATE DEHYDROGENASE E1 COMPONENT SUBUNIT BETA"/>
    <property type="match status" value="1"/>
</dbReference>
<evidence type="ECO:0000256" key="3">
    <source>
        <dbReference type="ARBA" id="ARBA00023052"/>
    </source>
</evidence>
<dbReference type="InterPro" id="IPR005475">
    <property type="entry name" value="Transketolase-like_Pyr-bd"/>
</dbReference>
<dbReference type="Gene3D" id="3.40.50.920">
    <property type="match status" value="1"/>
</dbReference>
<gene>
    <name evidence="5" type="ORF">SAMN05192546_101361</name>
</gene>
<dbReference type="InterPro" id="IPR033248">
    <property type="entry name" value="Transketolase_C"/>
</dbReference>
<feature type="domain" description="Transketolase-like pyrimidine-binding" evidence="4">
    <location>
        <begin position="4"/>
        <end position="179"/>
    </location>
</feature>
<dbReference type="Pfam" id="PF02779">
    <property type="entry name" value="Transket_pyr"/>
    <property type="match status" value="1"/>
</dbReference>
<dbReference type="Pfam" id="PF02780">
    <property type="entry name" value="Transketolase_C"/>
    <property type="match status" value="1"/>
</dbReference>
<sequence length="323" mass="34872">MAKMTCAEAIREALRQEMERDDRVFILGEDVGQFGGCFGVTGDLFSQYGEERVRDTPISETAIVGAAVGAAAVGMRPVAELMFNDFLTVSMDQVVNQAAKMRYMFGGKAKVPMTLRMPYGGGISAAAQHSQSLEAWMTHVPGVKVVMPSTPEDYAGLLITSIRDENPVMFFENKVLYGMEGEVAERIEPIPFGKAKIHREGDDVTVVALGGMVPQALSAAEVLAGEGISVEVLDPRTLVPLDVEAIKTSVAKTNRLVVVHEAVKRSGFGAEIAAMVADECFDDLDAPIKRVGALNVPIPFNPILEQYVVPNADRIAKVIKEIM</sequence>
<dbReference type="NCBIfam" id="NF006667">
    <property type="entry name" value="PRK09212.1"/>
    <property type="match status" value="1"/>
</dbReference>
<dbReference type="SUPFAM" id="SSF52518">
    <property type="entry name" value="Thiamin diphosphate-binding fold (THDP-binding)"/>
    <property type="match status" value="1"/>
</dbReference>
<dbReference type="SMART" id="SM00861">
    <property type="entry name" value="Transket_pyr"/>
    <property type="match status" value="1"/>
</dbReference>
<dbReference type="Gene3D" id="3.40.50.970">
    <property type="match status" value="1"/>
</dbReference>
<dbReference type="FunFam" id="3.40.50.970:FF:000001">
    <property type="entry name" value="Pyruvate dehydrogenase E1 beta subunit"/>
    <property type="match status" value="1"/>
</dbReference>
<evidence type="ECO:0000256" key="1">
    <source>
        <dbReference type="ARBA" id="ARBA00001964"/>
    </source>
</evidence>
<evidence type="ECO:0000313" key="6">
    <source>
        <dbReference type="Proteomes" id="UP000199230"/>
    </source>
</evidence>
<name>A0A1H3J1B2_9FIRM</name>
<comment type="cofactor">
    <cofactor evidence="1">
        <name>thiamine diphosphate</name>
        <dbReference type="ChEBI" id="CHEBI:58937"/>
    </cofactor>
</comment>
<dbReference type="OrthoDB" id="8732661at2"/>
<evidence type="ECO:0000313" key="5">
    <source>
        <dbReference type="EMBL" id="SDY33329.1"/>
    </source>
</evidence>
<keyword evidence="5" id="KW-0670">Pyruvate</keyword>
<evidence type="ECO:0000259" key="4">
    <source>
        <dbReference type="SMART" id="SM00861"/>
    </source>
</evidence>
<dbReference type="STRING" id="159292.SAMN05192546_101361"/>